<protein>
    <submittedName>
        <fullName evidence="3">Uncharacterized protein</fullName>
    </submittedName>
</protein>
<reference evidence="3" key="1">
    <citation type="journal article" date="2021" name="bioRxiv">
        <title>Whole Genome Assembly and Annotation of Northern Wild Rice, Zizania palustris L., Supports a Whole Genome Duplication in the Zizania Genus.</title>
        <authorList>
            <person name="Haas M."/>
            <person name="Kono T."/>
            <person name="Macchietto M."/>
            <person name="Millas R."/>
            <person name="McGilp L."/>
            <person name="Shao M."/>
            <person name="Duquette J."/>
            <person name="Hirsch C.N."/>
            <person name="Kimball J."/>
        </authorList>
    </citation>
    <scope>NUCLEOTIDE SEQUENCE</scope>
    <source>
        <tissue evidence="3">Fresh leaf tissue</tissue>
    </source>
</reference>
<proteinExistence type="predicted"/>
<keyword evidence="2" id="KW-0812">Transmembrane</keyword>
<dbReference type="OrthoDB" id="434092at2759"/>
<evidence type="ECO:0000313" key="4">
    <source>
        <dbReference type="Proteomes" id="UP000729402"/>
    </source>
</evidence>
<keyword evidence="4" id="KW-1185">Reference proteome</keyword>
<dbReference type="Proteomes" id="UP000729402">
    <property type="component" value="Unassembled WGS sequence"/>
</dbReference>
<evidence type="ECO:0000256" key="2">
    <source>
        <dbReference type="SAM" id="Phobius"/>
    </source>
</evidence>
<dbReference type="AlphaFoldDB" id="A0A8J5S7U1"/>
<keyword evidence="2" id="KW-1133">Transmembrane helix</keyword>
<comment type="caution">
    <text evidence="3">The sequence shown here is derived from an EMBL/GenBank/DDBJ whole genome shotgun (WGS) entry which is preliminary data.</text>
</comment>
<organism evidence="3 4">
    <name type="scientific">Zizania palustris</name>
    <name type="common">Northern wild rice</name>
    <dbReference type="NCBI Taxonomy" id="103762"/>
    <lineage>
        <taxon>Eukaryota</taxon>
        <taxon>Viridiplantae</taxon>
        <taxon>Streptophyta</taxon>
        <taxon>Embryophyta</taxon>
        <taxon>Tracheophyta</taxon>
        <taxon>Spermatophyta</taxon>
        <taxon>Magnoliopsida</taxon>
        <taxon>Liliopsida</taxon>
        <taxon>Poales</taxon>
        <taxon>Poaceae</taxon>
        <taxon>BOP clade</taxon>
        <taxon>Oryzoideae</taxon>
        <taxon>Oryzeae</taxon>
        <taxon>Zizaniinae</taxon>
        <taxon>Zizania</taxon>
    </lineage>
</organism>
<reference evidence="3" key="2">
    <citation type="submission" date="2021-02" db="EMBL/GenBank/DDBJ databases">
        <authorList>
            <person name="Kimball J.A."/>
            <person name="Haas M.W."/>
            <person name="Macchietto M."/>
            <person name="Kono T."/>
            <person name="Duquette J."/>
            <person name="Shao M."/>
        </authorList>
    </citation>
    <scope>NUCLEOTIDE SEQUENCE</scope>
    <source>
        <tissue evidence="3">Fresh leaf tissue</tissue>
    </source>
</reference>
<name>A0A8J5S7U1_ZIZPA</name>
<gene>
    <name evidence="3" type="ORF">GUJ93_ZPchr0003g17598</name>
</gene>
<feature type="compositionally biased region" description="Basic and acidic residues" evidence="1">
    <location>
        <begin position="54"/>
        <end position="67"/>
    </location>
</feature>
<evidence type="ECO:0000256" key="1">
    <source>
        <dbReference type="SAM" id="MobiDB-lite"/>
    </source>
</evidence>
<sequence length="78" mass="8618">MLWRHFAAGGCEGMTWVFNAVFNASLLALFLDFHGAAYAAATKGTKKSSKARLKQSDGRRDHRRTLQDESGLICCPTK</sequence>
<feature type="region of interest" description="Disordered" evidence="1">
    <location>
        <begin position="49"/>
        <end position="78"/>
    </location>
</feature>
<evidence type="ECO:0000313" key="3">
    <source>
        <dbReference type="EMBL" id="KAG8062217.1"/>
    </source>
</evidence>
<accession>A0A8J5S7U1</accession>
<keyword evidence="2" id="KW-0472">Membrane</keyword>
<feature type="transmembrane region" description="Helical" evidence="2">
    <location>
        <begin position="20"/>
        <end position="41"/>
    </location>
</feature>
<dbReference type="EMBL" id="JAAALK010000286">
    <property type="protein sequence ID" value="KAG8062217.1"/>
    <property type="molecule type" value="Genomic_DNA"/>
</dbReference>